<comment type="caution">
    <text evidence="1">The sequence shown here is derived from an EMBL/GenBank/DDBJ whole genome shotgun (WGS) entry which is preliminary data.</text>
</comment>
<evidence type="ECO:0000313" key="1">
    <source>
        <dbReference type="EMBL" id="EXJ93958.1"/>
    </source>
</evidence>
<accession>W9YN44</accession>
<dbReference type="GeneID" id="19157251"/>
<organism evidence="1 2">
    <name type="scientific">Capronia coronata CBS 617.96</name>
    <dbReference type="NCBI Taxonomy" id="1182541"/>
    <lineage>
        <taxon>Eukaryota</taxon>
        <taxon>Fungi</taxon>
        <taxon>Dikarya</taxon>
        <taxon>Ascomycota</taxon>
        <taxon>Pezizomycotina</taxon>
        <taxon>Eurotiomycetes</taxon>
        <taxon>Chaetothyriomycetidae</taxon>
        <taxon>Chaetothyriales</taxon>
        <taxon>Herpotrichiellaceae</taxon>
        <taxon>Capronia</taxon>
    </lineage>
</organism>
<dbReference type="STRING" id="1182541.W9YN44"/>
<dbReference type="AlphaFoldDB" id="W9YN44"/>
<reference evidence="1 2" key="1">
    <citation type="submission" date="2013-03" db="EMBL/GenBank/DDBJ databases">
        <title>The Genome Sequence of Capronia coronata CBS 617.96.</title>
        <authorList>
            <consortium name="The Broad Institute Genomics Platform"/>
            <person name="Cuomo C."/>
            <person name="de Hoog S."/>
            <person name="Gorbushina A."/>
            <person name="Walker B."/>
            <person name="Young S.K."/>
            <person name="Zeng Q."/>
            <person name="Gargeya S."/>
            <person name="Fitzgerald M."/>
            <person name="Haas B."/>
            <person name="Abouelleil A."/>
            <person name="Allen A.W."/>
            <person name="Alvarado L."/>
            <person name="Arachchi H.M."/>
            <person name="Berlin A.M."/>
            <person name="Chapman S.B."/>
            <person name="Gainer-Dewar J."/>
            <person name="Goldberg J."/>
            <person name="Griggs A."/>
            <person name="Gujja S."/>
            <person name="Hansen M."/>
            <person name="Howarth C."/>
            <person name="Imamovic A."/>
            <person name="Ireland A."/>
            <person name="Larimer J."/>
            <person name="McCowan C."/>
            <person name="Murphy C."/>
            <person name="Pearson M."/>
            <person name="Poon T.W."/>
            <person name="Priest M."/>
            <person name="Roberts A."/>
            <person name="Saif S."/>
            <person name="Shea T."/>
            <person name="Sisk P."/>
            <person name="Sykes S."/>
            <person name="Wortman J."/>
            <person name="Nusbaum C."/>
            <person name="Birren B."/>
        </authorList>
    </citation>
    <scope>NUCLEOTIDE SEQUENCE [LARGE SCALE GENOMIC DNA]</scope>
    <source>
        <strain evidence="1 2">CBS 617.96</strain>
    </source>
</reference>
<sequence>MINRVSDLLGYLNLLWTPDWKHDLIRLDKFVLPEDPRVIFEESTTQVFNDSAPRYQARYQKWPVYIFNPKVFASLLNKGLLGGGSLAHKVPGNILKRMQLRWTMASKIWSADHDYYQPGVNVPIYRIAGVELEMSRFEKREYQRACPKMQPFYATCRSSSWYFATPRDRIAEAVTRSLTYIYITSEFREQIFTKMTPGNTSWFGTLAGGLQYDLCADAFPPVKISTSTSWYLQH</sequence>
<dbReference type="HOGENOM" id="CLU_1184882_0_0_1"/>
<dbReference type="Proteomes" id="UP000019484">
    <property type="component" value="Unassembled WGS sequence"/>
</dbReference>
<proteinExistence type="predicted"/>
<dbReference type="OrthoDB" id="4161576at2759"/>
<dbReference type="RefSeq" id="XP_007721452.1">
    <property type="nucleotide sequence ID" value="XM_007723262.1"/>
</dbReference>
<protein>
    <submittedName>
        <fullName evidence="1">Uncharacterized protein</fullName>
    </submittedName>
</protein>
<gene>
    <name evidence="1" type="ORF">A1O1_02351</name>
</gene>
<evidence type="ECO:0000313" key="2">
    <source>
        <dbReference type="Proteomes" id="UP000019484"/>
    </source>
</evidence>
<dbReference type="EMBL" id="AMWN01000002">
    <property type="protein sequence ID" value="EXJ93958.1"/>
    <property type="molecule type" value="Genomic_DNA"/>
</dbReference>
<keyword evidence="2" id="KW-1185">Reference proteome</keyword>
<name>W9YN44_9EURO</name>